<dbReference type="EMBL" id="JAHYIQ010000002">
    <property type="protein sequence ID" value="KAK1134927.1"/>
    <property type="molecule type" value="Genomic_DNA"/>
</dbReference>
<accession>A0AA40KVW2</accession>
<dbReference type="Proteomes" id="UP001177670">
    <property type="component" value="Unassembled WGS sequence"/>
</dbReference>
<feature type="compositionally biased region" description="Polar residues" evidence="1">
    <location>
        <begin position="22"/>
        <end position="40"/>
    </location>
</feature>
<feature type="compositionally biased region" description="Pro residues" evidence="1">
    <location>
        <begin position="1"/>
        <end position="19"/>
    </location>
</feature>
<protein>
    <submittedName>
        <fullName evidence="2">Uncharacterized protein</fullName>
    </submittedName>
</protein>
<comment type="caution">
    <text evidence="2">The sequence shown here is derived from an EMBL/GenBank/DDBJ whole genome shotgun (WGS) entry which is preliminary data.</text>
</comment>
<gene>
    <name evidence="2" type="ORF">K0M31_007693</name>
</gene>
<keyword evidence="3" id="KW-1185">Reference proteome</keyword>
<dbReference type="AlphaFoldDB" id="A0AA40KVW2"/>
<feature type="region of interest" description="Disordered" evidence="1">
    <location>
        <begin position="1"/>
        <end position="40"/>
    </location>
</feature>
<name>A0AA40KVW2_9HYME</name>
<organism evidence="2 3">
    <name type="scientific">Melipona bicolor</name>
    <dbReference type="NCBI Taxonomy" id="60889"/>
    <lineage>
        <taxon>Eukaryota</taxon>
        <taxon>Metazoa</taxon>
        <taxon>Ecdysozoa</taxon>
        <taxon>Arthropoda</taxon>
        <taxon>Hexapoda</taxon>
        <taxon>Insecta</taxon>
        <taxon>Pterygota</taxon>
        <taxon>Neoptera</taxon>
        <taxon>Endopterygota</taxon>
        <taxon>Hymenoptera</taxon>
        <taxon>Apocrita</taxon>
        <taxon>Aculeata</taxon>
        <taxon>Apoidea</taxon>
        <taxon>Anthophila</taxon>
        <taxon>Apidae</taxon>
        <taxon>Melipona</taxon>
    </lineage>
</organism>
<sequence>MPSSPLAPPLSPLRPPPVRSPTSAISLRSSKTTEPTIPTNICSPTGKANVLLAQATIDATLIVVVPICSKISRNNDGVDRRSFATTGQSSSGVACSSVDAWTLVERRTTTLIEIPSVT</sequence>
<evidence type="ECO:0000313" key="3">
    <source>
        <dbReference type="Proteomes" id="UP001177670"/>
    </source>
</evidence>
<evidence type="ECO:0000313" key="2">
    <source>
        <dbReference type="EMBL" id="KAK1134927.1"/>
    </source>
</evidence>
<proteinExistence type="predicted"/>
<evidence type="ECO:0000256" key="1">
    <source>
        <dbReference type="SAM" id="MobiDB-lite"/>
    </source>
</evidence>
<reference evidence="2" key="1">
    <citation type="submission" date="2021-10" db="EMBL/GenBank/DDBJ databases">
        <title>Melipona bicolor Genome sequencing and assembly.</title>
        <authorList>
            <person name="Araujo N.S."/>
            <person name="Arias M.C."/>
        </authorList>
    </citation>
    <scope>NUCLEOTIDE SEQUENCE</scope>
    <source>
        <strain evidence="2">USP_2M_L1-L4_2017</strain>
        <tissue evidence="2">Whole body</tissue>
    </source>
</reference>